<dbReference type="Proteomes" id="UP000660554">
    <property type="component" value="Unassembled WGS sequence"/>
</dbReference>
<gene>
    <name evidence="4" type="ORF">Scinn_07930</name>
</gene>
<feature type="domain" description="SpaA-like prealbumin fold" evidence="3">
    <location>
        <begin position="41"/>
        <end position="119"/>
    </location>
</feature>
<evidence type="ECO:0000313" key="4">
    <source>
        <dbReference type="EMBL" id="GHI11330.1"/>
    </source>
</evidence>
<keyword evidence="2" id="KW-0732">Signal</keyword>
<organism evidence="4 5">
    <name type="scientific">Streptomyces virginiae</name>
    <name type="common">Streptomyces cinnamonensis</name>
    <dbReference type="NCBI Taxonomy" id="1961"/>
    <lineage>
        <taxon>Bacteria</taxon>
        <taxon>Bacillati</taxon>
        <taxon>Actinomycetota</taxon>
        <taxon>Actinomycetes</taxon>
        <taxon>Kitasatosporales</taxon>
        <taxon>Streptomycetaceae</taxon>
        <taxon>Streptomyces</taxon>
    </lineage>
</organism>
<feature type="chain" id="PRO_5047282772" description="SpaA-like prealbumin fold domain-containing protein" evidence="2">
    <location>
        <begin position="28"/>
        <end position="289"/>
    </location>
</feature>
<accession>A0ABQ3NEW3</accession>
<evidence type="ECO:0000259" key="3">
    <source>
        <dbReference type="Pfam" id="PF17802"/>
    </source>
</evidence>
<dbReference type="EMBL" id="BNDV01000002">
    <property type="protein sequence ID" value="GHI11330.1"/>
    <property type="molecule type" value="Genomic_DNA"/>
</dbReference>
<keyword evidence="5" id="KW-1185">Reference proteome</keyword>
<protein>
    <recommendedName>
        <fullName evidence="3">SpaA-like prealbumin fold domain-containing protein</fullName>
    </recommendedName>
</protein>
<dbReference type="RefSeq" id="WP_125540142.1">
    <property type="nucleotide sequence ID" value="NZ_BMRU01000048.1"/>
</dbReference>
<feature type="compositionally biased region" description="Basic and acidic residues" evidence="1">
    <location>
        <begin position="254"/>
        <end position="278"/>
    </location>
</feature>
<dbReference type="Pfam" id="PF17802">
    <property type="entry name" value="SpaA"/>
    <property type="match status" value="2"/>
</dbReference>
<feature type="region of interest" description="Disordered" evidence="1">
    <location>
        <begin position="254"/>
        <end position="289"/>
    </location>
</feature>
<sequence length="289" mass="30185">MTARMTRAWPTGLAAAVVLTAAAPALAAPPPAAAGSAGVVLRSTDLDTGAPLAGARFELWRETNDRAGLQSTGRGADERQPDRDCVTDAKGVCTVELPTGETYYALQVAVPAGYERPDEAATGFDLGAAAARDGLVLNVPNRRADAAYSGWILVRKKDAKTGTPLHGAVFELWKETNGTTGLKTGGVDADQRVRPGCATDADGTCAFDGLADGGYFLVEKDVPEGYVMPKTPVTGPYRLDAASGRELVLTVHNKRAEPIPLKEKGAAADESTREDGRRARSARPGAPVE</sequence>
<dbReference type="GeneID" id="86957042"/>
<feature type="domain" description="SpaA-like prealbumin fold" evidence="3">
    <location>
        <begin position="151"/>
        <end position="234"/>
    </location>
</feature>
<dbReference type="InterPro" id="IPR013783">
    <property type="entry name" value="Ig-like_fold"/>
</dbReference>
<reference evidence="5" key="1">
    <citation type="submission" date="2020-09" db="EMBL/GenBank/DDBJ databases">
        <title>Whole genome shotgun sequence of Streptomyces cinnamonensis NBRC 15873.</title>
        <authorList>
            <person name="Komaki H."/>
            <person name="Tamura T."/>
        </authorList>
    </citation>
    <scope>NUCLEOTIDE SEQUENCE [LARGE SCALE GENOMIC DNA]</scope>
    <source>
        <strain evidence="5">NBRC 15873</strain>
    </source>
</reference>
<name>A0ABQ3NEW3_STRVG</name>
<proteinExistence type="predicted"/>
<evidence type="ECO:0000256" key="1">
    <source>
        <dbReference type="SAM" id="MobiDB-lite"/>
    </source>
</evidence>
<evidence type="ECO:0000256" key="2">
    <source>
        <dbReference type="SAM" id="SignalP"/>
    </source>
</evidence>
<feature type="signal peptide" evidence="2">
    <location>
        <begin position="1"/>
        <end position="27"/>
    </location>
</feature>
<dbReference type="Gene3D" id="2.60.40.10">
    <property type="entry name" value="Immunoglobulins"/>
    <property type="match status" value="2"/>
</dbReference>
<dbReference type="InterPro" id="IPR041033">
    <property type="entry name" value="SpaA_PFL_dom_1"/>
</dbReference>
<comment type="caution">
    <text evidence="4">The sequence shown here is derived from an EMBL/GenBank/DDBJ whole genome shotgun (WGS) entry which is preliminary data.</text>
</comment>
<evidence type="ECO:0000313" key="5">
    <source>
        <dbReference type="Proteomes" id="UP000660554"/>
    </source>
</evidence>